<evidence type="ECO:0000313" key="2">
    <source>
        <dbReference type="Proteomes" id="UP000095280"/>
    </source>
</evidence>
<accession>A0A1I8JBX1</accession>
<dbReference type="WBParaSite" id="maker-uti_cns_0046658-snap-gene-0.9-mRNA-1">
    <property type="protein sequence ID" value="maker-uti_cns_0046658-snap-gene-0.9-mRNA-1"/>
    <property type="gene ID" value="maker-uti_cns_0046658-snap-gene-0.9"/>
</dbReference>
<keyword evidence="2" id="KW-1185">Reference proteome</keyword>
<keyword evidence="1" id="KW-0732">Signal</keyword>
<feature type="chain" id="PRO_5011395262" evidence="1">
    <location>
        <begin position="26"/>
        <end position="143"/>
    </location>
</feature>
<dbReference type="AlphaFoldDB" id="A0A1I8JBX1"/>
<reference evidence="3 4" key="1">
    <citation type="submission" date="2016-11" db="UniProtKB">
        <authorList>
            <consortium name="WormBaseParasite"/>
        </authorList>
    </citation>
    <scope>IDENTIFICATION</scope>
</reference>
<feature type="signal peptide" evidence="1">
    <location>
        <begin position="1"/>
        <end position="25"/>
    </location>
</feature>
<evidence type="ECO:0000313" key="3">
    <source>
        <dbReference type="WBParaSite" id="maker-uti_cns_0004177-snap-gene-0.4-mRNA-1"/>
    </source>
</evidence>
<sequence length="143" mass="16531">MSRHIKLFSLPLLLLLLPALLNVDAMSLARLKRSNSRTYEPHEIDPSLTKFNEDCPNGYIAYKKFNTTTGVFDCAIRTAEICLVLCRLVESGNWDMTNPLSPLDPREFDGWYCRALPSYPTRPCFYKSYDETRHDVLEMLGYE</sequence>
<protein>
    <submittedName>
        <fullName evidence="3 4">G_PROTEIN_RECEP_F2_3 domain-containing protein</fullName>
    </submittedName>
</protein>
<name>A0A1I8JBX1_9PLAT</name>
<dbReference type="Proteomes" id="UP000095280">
    <property type="component" value="Unplaced"/>
</dbReference>
<proteinExistence type="predicted"/>
<organism evidence="2 4">
    <name type="scientific">Macrostomum lignano</name>
    <dbReference type="NCBI Taxonomy" id="282301"/>
    <lineage>
        <taxon>Eukaryota</taxon>
        <taxon>Metazoa</taxon>
        <taxon>Spiralia</taxon>
        <taxon>Lophotrochozoa</taxon>
        <taxon>Platyhelminthes</taxon>
        <taxon>Rhabditophora</taxon>
        <taxon>Macrostomorpha</taxon>
        <taxon>Macrostomida</taxon>
        <taxon>Macrostomidae</taxon>
        <taxon>Macrostomum</taxon>
    </lineage>
</organism>
<evidence type="ECO:0000313" key="4">
    <source>
        <dbReference type="WBParaSite" id="maker-uti_cns_0046658-snap-gene-0.9-mRNA-1"/>
    </source>
</evidence>
<evidence type="ECO:0000256" key="1">
    <source>
        <dbReference type="SAM" id="SignalP"/>
    </source>
</evidence>
<dbReference type="WBParaSite" id="maker-uti_cns_0004177-snap-gene-0.4-mRNA-1">
    <property type="protein sequence ID" value="maker-uti_cns_0004177-snap-gene-0.4-mRNA-1"/>
    <property type="gene ID" value="maker-uti_cns_0004177-snap-gene-0.4"/>
</dbReference>